<organism evidence="1 2">
    <name type="scientific">Serpentinicella alkaliphila</name>
    <dbReference type="NCBI Taxonomy" id="1734049"/>
    <lineage>
        <taxon>Bacteria</taxon>
        <taxon>Bacillati</taxon>
        <taxon>Bacillota</taxon>
        <taxon>Clostridia</taxon>
        <taxon>Peptostreptococcales</taxon>
        <taxon>Natronincolaceae</taxon>
        <taxon>Serpentinicella</taxon>
    </lineage>
</organism>
<evidence type="ECO:0000313" key="1">
    <source>
        <dbReference type="EMBL" id="TCQ01523.1"/>
    </source>
</evidence>
<keyword evidence="2" id="KW-1185">Reference proteome</keyword>
<dbReference type="AlphaFoldDB" id="A0A4R2U1M9"/>
<gene>
    <name evidence="1" type="ORF">EDD79_102744</name>
</gene>
<accession>A0A4R2U1M9</accession>
<protein>
    <recommendedName>
        <fullName evidence="3">SipL SPOCS domain-containing protein</fullName>
    </recommendedName>
</protein>
<proteinExistence type="predicted"/>
<reference evidence="1 2" key="1">
    <citation type="submission" date="2019-03" db="EMBL/GenBank/DDBJ databases">
        <title>Genomic Encyclopedia of Type Strains, Phase IV (KMG-IV): sequencing the most valuable type-strain genomes for metagenomic binning, comparative biology and taxonomic classification.</title>
        <authorList>
            <person name="Goeker M."/>
        </authorList>
    </citation>
    <scope>NUCLEOTIDE SEQUENCE [LARGE SCALE GENOMIC DNA]</scope>
    <source>
        <strain evidence="1 2">DSM 100013</strain>
    </source>
</reference>
<dbReference type="OrthoDB" id="2381017at2"/>
<dbReference type="InterPro" id="IPR054845">
    <property type="entry name" value="Exosporium_prot_C"/>
</dbReference>
<evidence type="ECO:0000313" key="2">
    <source>
        <dbReference type="Proteomes" id="UP000295504"/>
    </source>
</evidence>
<comment type="caution">
    <text evidence="1">The sequence shown here is derived from an EMBL/GenBank/DDBJ whole genome shotgun (WGS) entry which is preliminary data.</text>
</comment>
<dbReference type="RefSeq" id="WP_132848953.1">
    <property type="nucleotide sequence ID" value="NZ_CP058648.1"/>
</dbReference>
<name>A0A4R2U1M9_9FIRM</name>
<dbReference type="Proteomes" id="UP000295504">
    <property type="component" value="Unassembled WGS sequence"/>
</dbReference>
<dbReference type="EMBL" id="SLYC01000027">
    <property type="protein sequence ID" value="TCQ01523.1"/>
    <property type="molecule type" value="Genomic_DNA"/>
</dbReference>
<evidence type="ECO:0008006" key="3">
    <source>
        <dbReference type="Google" id="ProtNLM"/>
    </source>
</evidence>
<sequence length="268" mass="30019">MSNRVVVDYYPKTKHTQKHAPKADSKVSVAGGTVDTCVSTPTNIAAITSGVVAKIPVVLAELTLRVNINSIIKLPEFAYEIKDIKKKVKVTQCFLVPQTGMLFIKGFIRKNIQYATRVGSTLQSFYGDIRHFTADIPFTCTTDVTFNGIPPAPIVNSTSNEFVYNMRQDVVGKDFGTKDKLLSSDLTEYNQVSTEFFNELPYCDLVSATIVELDEALNPTFPPFKEVPFEERMFERIEEKMVLDLTLKILQNRQVAIPRIIGAADYDC</sequence>
<dbReference type="NCBIfam" id="NF045794">
    <property type="entry name" value="CsxC_fam"/>
    <property type="match status" value="1"/>
</dbReference>